<comment type="caution">
    <text evidence="1">The sequence shown here is derived from an EMBL/GenBank/DDBJ whole genome shotgun (WGS) entry which is preliminary data.</text>
</comment>
<evidence type="ECO:0000313" key="2">
    <source>
        <dbReference type="Proteomes" id="UP000317881"/>
    </source>
</evidence>
<evidence type="ECO:0000313" key="1">
    <source>
        <dbReference type="EMBL" id="GEC10089.1"/>
    </source>
</evidence>
<name>A0A4Y3VWL5_9ACTN</name>
<accession>A0A4Y3VWL5</accession>
<organism evidence="1 2">
    <name type="scientific">Streptomyces spinoverrucosus</name>
    <dbReference type="NCBI Taxonomy" id="284043"/>
    <lineage>
        <taxon>Bacteria</taxon>
        <taxon>Bacillati</taxon>
        <taxon>Actinomycetota</taxon>
        <taxon>Actinomycetes</taxon>
        <taxon>Kitasatosporales</taxon>
        <taxon>Streptomycetaceae</taxon>
        <taxon>Streptomyces</taxon>
    </lineage>
</organism>
<keyword evidence="2" id="KW-1185">Reference proteome</keyword>
<gene>
    <name evidence="1" type="ORF">SSP24_77440</name>
</gene>
<proteinExistence type="predicted"/>
<reference evidence="1 2" key="1">
    <citation type="submission" date="2019-06" db="EMBL/GenBank/DDBJ databases">
        <title>Whole genome shotgun sequence of Streptomyces spinoverrucosus NBRC 14228.</title>
        <authorList>
            <person name="Hosoyama A."/>
            <person name="Uohara A."/>
            <person name="Ohji S."/>
            <person name="Ichikawa N."/>
        </authorList>
    </citation>
    <scope>NUCLEOTIDE SEQUENCE [LARGE SCALE GENOMIC DNA]</scope>
    <source>
        <strain evidence="1 2">NBRC 14228</strain>
    </source>
</reference>
<protein>
    <submittedName>
        <fullName evidence="1">Uncharacterized protein</fullName>
    </submittedName>
</protein>
<dbReference type="Proteomes" id="UP000317881">
    <property type="component" value="Unassembled WGS sequence"/>
</dbReference>
<sequence length="86" mass="10115">MLSRANNVSIRFEPIRPEKFALGSKTLAWLLRISKEAPPSMGRAWLRIGREEYPGGVVSEETYLKQEQLQRHEPILMIFTGDHWYW</sequence>
<dbReference type="AlphaFoldDB" id="A0A4Y3VWL5"/>
<dbReference type="EMBL" id="BJND01000092">
    <property type="protein sequence ID" value="GEC10089.1"/>
    <property type="molecule type" value="Genomic_DNA"/>
</dbReference>